<keyword evidence="3" id="KW-0540">Nuclease</keyword>
<gene>
    <name evidence="3" type="ORF">BAZSYMA_ACONTIG11333_0</name>
</gene>
<proteinExistence type="predicted"/>
<accession>A0A1H6JP70</accession>
<dbReference type="AlphaFoldDB" id="A0A1H6JP70"/>
<name>A0A1H6JP70_9GAMM</name>
<dbReference type="OrthoDB" id="8970257at2"/>
<dbReference type="EMBL" id="CDSC02000068">
    <property type="protein sequence ID" value="SEH63906.1"/>
    <property type="molecule type" value="Genomic_DNA"/>
</dbReference>
<dbReference type="GO" id="GO:0004519">
    <property type="term" value="F:endonuclease activity"/>
    <property type="evidence" value="ECO:0007669"/>
    <property type="project" value="UniProtKB-KW"/>
</dbReference>
<sequence>MRYTKASNKLNLKIIIPIFAATLIGTIWMLLSKNNIGEIGLTDNYQAKQIIWHDETKYKGISISVNTTKDQFNEGRSTILVVTPVTQNKTINKTLRQLSQKFIDEFYKEAKKQESSYKKYVAETNLEAATFITNYVQHFDVSFVSEDYIAFIFNQHTNTGGSGNDSISSRIFHRASGKEIYLSDFFSNDTYLSTLSEISRTKLHKKYPQENNIFIEDGTTPKQENFDSVVLTQKGLLISFDKYQVAPGSEGIVKILIPFKDLSEFLLPKIKELFQ</sequence>
<protein>
    <submittedName>
        <fullName evidence="3">[similarity to] secreted deoxyriboendonuclease</fullName>
    </submittedName>
</protein>
<evidence type="ECO:0000259" key="2">
    <source>
        <dbReference type="Pfam" id="PF11738"/>
    </source>
</evidence>
<dbReference type="Pfam" id="PF11738">
    <property type="entry name" value="DUF3298"/>
    <property type="match status" value="1"/>
</dbReference>
<dbReference type="Proteomes" id="UP000198988">
    <property type="component" value="Unassembled WGS sequence"/>
</dbReference>
<organism evidence="3 4">
    <name type="scientific">Bathymodiolus azoricus thioautotrophic gill symbiont</name>
    <dbReference type="NCBI Taxonomy" id="235205"/>
    <lineage>
        <taxon>Bacteria</taxon>
        <taxon>Pseudomonadati</taxon>
        <taxon>Pseudomonadota</taxon>
        <taxon>Gammaproteobacteria</taxon>
        <taxon>sulfur-oxidizing symbionts</taxon>
    </lineage>
</organism>
<evidence type="ECO:0000313" key="3">
    <source>
        <dbReference type="EMBL" id="SEH63906.1"/>
    </source>
</evidence>
<dbReference type="InterPro" id="IPR037126">
    <property type="entry name" value="PdaC/RsiV-like_sf"/>
</dbReference>
<keyword evidence="1" id="KW-1133">Transmembrane helix</keyword>
<keyword evidence="1" id="KW-0472">Membrane</keyword>
<dbReference type="Gene3D" id="3.30.565.40">
    <property type="entry name" value="Fervidobacterium nodosum Rt17-B1 like"/>
    <property type="match status" value="1"/>
</dbReference>
<keyword evidence="3" id="KW-0255">Endonuclease</keyword>
<feature type="transmembrane region" description="Helical" evidence="1">
    <location>
        <begin position="12"/>
        <end position="31"/>
    </location>
</feature>
<dbReference type="Gene3D" id="3.90.640.20">
    <property type="entry name" value="Heat-shock cognate protein, ATPase"/>
    <property type="match status" value="1"/>
</dbReference>
<keyword evidence="1" id="KW-0812">Transmembrane</keyword>
<keyword evidence="3" id="KW-0378">Hydrolase</keyword>
<reference evidence="4" key="1">
    <citation type="submission" date="2016-06" db="EMBL/GenBank/DDBJ databases">
        <authorList>
            <person name="Petersen J."/>
            <person name="Sayavedra L."/>
        </authorList>
    </citation>
    <scope>NUCLEOTIDE SEQUENCE [LARGE SCALE GENOMIC DNA]</scope>
    <source>
        <strain evidence="4">BazSymA</strain>
    </source>
</reference>
<evidence type="ECO:0000313" key="4">
    <source>
        <dbReference type="Proteomes" id="UP000198988"/>
    </source>
</evidence>
<feature type="domain" description="DUF3298" evidence="2">
    <location>
        <begin position="183"/>
        <end position="260"/>
    </location>
</feature>
<dbReference type="InterPro" id="IPR021729">
    <property type="entry name" value="DUF3298"/>
</dbReference>
<evidence type="ECO:0000256" key="1">
    <source>
        <dbReference type="SAM" id="Phobius"/>
    </source>
</evidence>
<dbReference type="RefSeq" id="WP_090714789.1">
    <property type="nucleotide sequence ID" value="NZ_CAESAP020000011.1"/>
</dbReference>